<dbReference type="InterPro" id="IPR017853">
    <property type="entry name" value="GH"/>
</dbReference>
<dbReference type="PRINTS" id="PR00738">
    <property type="entry name" value="GLHYDRLASE20"/>
</dbReference>
<evidence type="ECO:0000256" key="5">
    <source>
        <dbReference type="ARBA" id="ARBA00023295"/>
    </source>
</evidence>
<dbReference type="PANTHER" id="PTHR22600:SF57">
    <property type="entry name" value="BETA-N-ACETYLHEXOSAMINIDASE"/>
    <property type="match status" value="1"/>
</dbReference>
<sequence>MKKQLRLSGVKGLLCGAAALALAACSSPQHHSWNEGINIIPVPAEMTLNEGSFTLNGQTAIACGVADFAPTTAYLATKVKASTGYDLKLVQETPAENYIAFALDTTITHPEGYTLTATPAGVTIAASTPAGAFYGMQSLLQLLPAEIESPKKIKNIEWTVPAVAIRDQPRFAYRGVMLDPCRHFTGVDFIKKQMDVLAMFKINRFHWHLTEDQLWTIEIKRYPELTEKGSSRTEGDGSKHSGYYTQEDIKEVVAYAAERYIDVIPEIEMPGHALAALVSHPELSCTGGPFEQPRIIWGVEPDVFCPGKEATFEFLENVLTEVFELFPSKYIHIGGDECPKVRWQECPDCQRRIREEGLDVKSRKPGKDGKMHSPEEMLQSYTITRIEKFANAHGKQIIGWDEILEGGLAPSATVMSWRGEAGGIAAAKQQHDVIMTPNSAGFYLDHQQGAAEVEPTSIGGYSTLEKVYSYNPVPDTMPAEIGRYILGVQGNLWAEYILSDTHREYMYYPRVLALAEVDWSPAGRKDWEDFQRRVVNAQVRLDYHDITYHIPMPEGTLVDFVAFTEDSVSVPFNNTRNLPMVYTLDGSQPTVNSPLYTDTLRLGGDTPIEINIATLLPQGKLSRVRTIRVEKQTPKPAVTVAQADSGILMRTAPGLFVTDEEMAAAPFGADTVVRYFMAGRVPDTGVSKNSLSVYEGLVEFPETGVYGFATDMDELWIDGELLVKNGQESASRFQRHKTTRALAAGKHRFKMVFNNMIKHGWPNDWNEITFYVKAPSSDRYVKVAPAQLTHEAK</sequence>
<comment type="catalytic activity">
    <reaction evidence="1">
        <text>Hydrolysis of terminal non-reducing N-acetyl-D-hexosamine residues in N-acetyl-beta-D-hexosaminides.</text>
        <dbReference type="EC" id="3.2.1.52"/>
    </reaction>
</comment>
<feature type="active site" description="Proton donor" evidence="6">
    <location>
        <position position="337"/>
    </location>
</feature>
<dbReference type="EMBL" id="DXHL01000008">
    <property type="protein sequence ID" value="HIW10232.1"/>
    <property type="molecule type" value="Genomic_DNA"/>
</dbReference>
<dbReference type="Pfam" id="PF07691">
    <property type="entry name" value="PA14"/>
    <property type="match status" value="1"/>
</dbReference>
<feature type="domain" description="PA14" evidence="8">
    <location>
        <begin position="651"/>
        <end position="785"/>
    </location>
</feature>
<accession>A0A9D1TXN3</accession>
<dbReference type="InterPro" id="IPR015883">
    <property type="entry name" value="Glyco_hydro_20_cat"/>
</dbReference>
<dbReference type="InterPro" id="IPR011658">
    <property type="entry name" value="PA14_dom"/>
</dbReference>
<dbReference type="GO" id="GO:0004563">
    <property type="term" value="F:beta-N-acetylhexosaminidase activity"/>
    <property type="evidence" value="ECO:0007669"/>
    <property type="project" value="UniProtKB-EC"/>
</dbReference>
<evidence type="ECO:0000256" key="1">
    <source>
        <dbReference type="ARBA" id="ARBA00001231"/>
    </source>
</evidence>
<evidence type="ECO:0000313" key="10">
    <source>
        <dbReference type="Proteomes" id="UP000823926"/>
    </source>
</evidence>
<dbReference type="AlphaFoldDB" id="A0A9D1TXN3"/>
<dbReference type="Gene3D" id="3.30.379.10">
    <property type="entry name" value="Chitobiase/beta-hexosaminidase domain 2-like"/>
    <property type="match status" value="1"/>
</dbReference>
<dbReference type="Proteomes" id="UP000823926">
    <property type="component" value="Unassembled WGS sequence"/>
</dbReference>
<organism evidence="9 10">
    <name type="scientific">Candidatus Rikenella faecigallinarum</name>
    <dbReference type="NCBI Taxonomy" id="2838745"/>
    <lineage>
        <taxon>Bacteria</taxon>
        <taxon>Pseudomonadati</taxon>
        <taxon>Bacteroidota</taxon>
        <taxon>Bacteroidia</taxon>
        <taxon>Bacteroidales</taxon>
        <taxon>Rikenellaceae</taxon>
        <taxon>Rikenella</taxon>
    </lineage>
</organism>
<evidence type="ECO:0000259" key="8">
    <source>
        <dbReference type="SMART" id="SM00758"/>
    </source>
</evidence>
<dbReference type="PANTHER" id="PTHR22600">
    <property type="entry name" value="BETA-HEXOSAMINIDASE"/>
    <property type="match status" value="1"/>
</dbReference>
<dbReference type="EC" id="3.2.1.52" evidence="3"/>
<dbReference type="InterPro" id="IPR029018">
    <property type="entry name" value="Hex-like_dom2"/>
</dbReference>
<evidence type="ECO:0000256" key="4">
    <source>
        <dbReference type="ARBA" id="ARBA00022801"/>
    </source>
</evidence>
<dbReference type="GO" id="GO:0030203">
    <property type="term" value="P:glycosaminoglycan metabolic process"/>
    <property type="evidence" value="ECO:0007669"/>
    <property type="project" value="TreeGrafter"/>
</dbReference>
<dbReference type="PROSITE" id="PS51257">
    <property type="entry name" value="PROKAR_LIPOPROTEIN"/>
    <property type="match status" value="1"/>
</dbReference>
<dbReference type="Gene3D" id="3.20.20.80">
    <property type="entry name" value="Glycosidases"/>
    <property type="match status" value="1"/>
</dbReference>
<dbReference type="GO" id="GO:0005975">
    <property type="term" value="P:carbohydrate metabolic process"/>
    <property type="evidence" value="ECO:0007669"/>
    <property type="project" value="InterPro"/>
</dbReference>
<dbReference type="SUPFAM" id="SSF55545">
    <property type="entry name" value="beta-N-acetylhexosaminidase-like domain"/>
    <property type="match status" value="1"/>
</dbReference>
<reference evidence="9" key="2">
    <citation type="submission" date="2021-04" db="EMBL/GenBank/DDBJ databases">
        <authorList>
            <person name="Gilroy R."/>
        </authorList>
    </citation>
    <scope>NUCLEOTIDE SEQUENCE</scope>
    <source>
        <strain evidence="9">ChiBcec15-1070</strain>
    </source>
</reference>
<dbReference type="InterPro" id="IPR015882">
    <property type="entry name" value="HEX_bac_N"/>
</dbReference>
<dbReference type="SUPFAM" id="SSF56988">
    <property type="entry name" value="Anthrax protective antigen"/>
    <property type="match status" value="1"/>
</dbReference>
<evidence type="ECO:0000256" key="6">
    <source>
        <dbReference type="PIRSR" id="PIRSR625705-1"/>
    </source>
</evidence>
<protein>
    <recommendedName>
        <fullName evidence="3">beta-N-acetylhexosaminidase</fullName>
        <ecNumber evidence="3">3.2.1.52</ecNumber>
    </recommendedName>
</protein>
<evidence type="ECO:0000256" key="2">
    <source>
        <dbReference type="ARBA" id="ARBA00006285"/>
    </source>
</evidence>
<keyword evidence="7" id="KW-0732">Signal</keyword>
<keyword evidence="4" id="KW-0378">Hydrolase</keyword>
<dbReference type="Pfam" id="PF13290">
    <property type="entry name" value="CHB_HEX_C_1"/>
    <property type="match status" value="1"/>
</dbReference>
<proteinExistence type="inferred from homology"/>
<evidence type="ECO:0000256" key="3">
    <source>
        <dbReference type="ARBA" id="ARBA00012663"/>
    </source>
</evidence>
<comment type="caution">
    <text evidence="9">The sequence shown here is derived from an EMBL/GenBank/DDBJ whole genome shotgun (WGS) entry which is preliminary data.</text>
</comment>
<dbReference type="CDD" id="cd06563">
    <property type="entry name" value="GH20_chitobiase-like"/>
    <property type="match status" value="1"/>
</dbReference>
<dbReference type="Pfam" id="PF02838">
    <property type="entry name" value="Glyco_hydro_20b"/>
    <property type="match status" value="1"/>
</dbReference>
<feature type="signal peptide" evidence="7">
    <location>
        <begin position="1"/>
        <end position="23"/>
    </location>
</feature>
<keyword evidence="5" id="KW-0326">Glycosidase</keyword>
<feature type="chain" id="PRO_5038516132" description="beta-N-acetylhexosaminidase" evidence="7">
    <location>
        <begin position="24"/>
        <end position="793"/>
    </location>
</feature>
<evidence type="ECO:0000313" key="9">
    <source>
        <dbReference type="EMBL" id="HIW10232.1"/>
    </source>
</evidence>
<dbReference type="Pfam" id="PF00728">
    <property type="entry name" value="Glyco_hydro_20"/>
    <property type="match status" value="1"/>
</dbReference>
<dbReference type="SMART" id="SM00758">
    <property type="entry name" value="PA14"/>
    <property type="match status" value="1"/>
</dbReference>
<dbReference type="SUPFAM" id="SSF51445">
    <property type="entry name" value="(Trans)glycosidases"/>
    <property type="match status" value="1"/>
</dbReference>
<comment type="similarity">
    <text evidence="2">Belongs to the glycosyl hydrolase 20 family.</text>
</comment>
<name>A0A9D1TXN3_9BACT</name>
<gene>
    <name evidence="9" type="ORF">H9888_01905</name>
</gene>
<dbReference type="InterPro" id="IPR025705">
    <property type="entry name" value="Beta_hexosaminidase_sua/sub"/>
</dbReference>
<dbReference type="GO" id="GO:0016020">
    <property type="term" value="C:membrane"/>
    <property type="evidence" value="ECO:0007669"/>
    <property type="project" value="TreeGrafter"/>
</dbReference>
<reference evidence="9" key="1">
    <citation type="journal article" date="2021" name="PeerJ">
        <title>Extensive microbial diversity within the chicken gut microbiome revealed by metagenomics and culture.</title>
        <authorList>
            <person name="Gilroy R."/>
            <person name="Ravi A."/>
            <person name="Getino M."/>
            <person name="Pursley I."/>
            <person name="Horton D.L."/>
            <person name="Alikhan N.F."/>
            <person name="Baker D."/>
            <person name="Gharbi K."/>
            <person name="Hall N."/>
            <person name="Watson M."/>
            <person name="Adriaenssens E.M."/>
            <person name="Foster-Nyarko E."/>
            <person name="Jarju S."/>
            <person name="Secka A."/>
            <person name="Antonio M."/>
            <person name="Oren A."/>
            <person name="Chaudhuri R.R."/>
            <person name="La Ragione R."/>
            <person name="Hildebrand F."/>
            <person name="Pallen M.J."/>
        </authorList>
    </citation>
    <scope>NUCLEOTIDE SEQUENCE</scope>
    <source>
        <strain evidence="9">ChiBcec15-1070</strain>
    </source>
</reference>
<evidence type="ECO:0000256" key="7">
    <source>
        <dbReference type="SAM" id="SignalP"/>
    </source>
</evidence>
<dbReference type="InterPro" id="IPR059177">
    <property type="entry name" value="GH29D-like_dom"/>
</dbReference>